<dbReference type="Proteomes" id="UP000289200">
    <property type="component" value="Unassembled WGS sequence"/>
</dbReference>
<dbReference type="Gene3D" id="3.30.160.250">
    <property type="match status" value="1"/>
</dbReference>
<protein>
    <recommendedName>
        <fullName evidence="1">HicB-like antitoxin of toxin-antitoxin system domain-containing protein</fullName>
    </recommendedName>
</protein>
<accession>A0A447CZC8</accession>
<name>A0A447CZC8_9BRAD</name>
<comment type="caution">
    <text evidence="2">The sequence shown here is derived from an EMBL/GenBank/DDBJ whole genome shotgun (WGS) entry which is preliminary data.</text>
</comment>
<evidence type="ECO:0000259" key="1">
    <source>
        <dbReference type="Pfam" id="PF15919"/>
    </source>
</evidence>
<sequence>MPHYIALIHKEPDSSYGVSFPDVPGVVTAGDTLDEAMRNAAAVLAFAAEDWSDLEGAAFPSPRTIDELRREPEFQEDSADAIVAAVPFRVAAAAE</sequence>
<keyword evidence="3" id="KW-1185">Reference proteome</keyword>
<dbReference type="OrthoDB" id="9807959at2"/>
<dbReference type="PANTHER" id="PTHR34504:SF2">
    <property type="entry name" value="UPF0150 PROTEIN SSL0259"/>
    <property type="match status" value="1"/>
</dbReference>
<organism evidence="2 3">
    <name type="scientific">Rhodoplanes serenus</name>
    <dbReference type="NCBI Taxonomy" id="200615"/>
    <lineage>
        <taxon>Bacteria</taxon>
        <taxon>Pseudomonadati</taxon>
        <taxon>Pseudomonadota</taxon>
        <taxon>Alphaproteobacteria</taxon>
        <taxon>Hyphomicrobiales</taxon>
        <taxon>Nitrobacteraceae</taxon>
        <taxon>Rhodoplanes</taxon>
    </lineage>
</organism>
<proteinExistence type="predicted"/>
<feature type="domain" description="HicB-like antitoxin of toxin-antitoxin system" evidence="1">
    <location>
        <begin position="4"/>
        <end position="78"/>
    </location>
</feature>
<evidence type="ECO:0000313" key="2">
    <source>
        <dbReference type="EMBL" id="VCU10642.1"/>
    </source>
</evidence>
<dbReference type="AlphaFoldDB" id="A0A447CZC8"/>
<dbReference type="RefSeq" id="WP_129610726.1">
    <property type="nucleotide sequence ID" value="NZ_UWOC01000175.1"/>
</dbReference>
<dbReference type="SUPFAM" id="SSF143100">
    <property type="entry name" value="TTHA1013/TTHA0281-like"/>
    <property type="match status" value="1"/>
</dbReference>
<gene>
    <name evidence="2" type="ORF">RHODGE_RHODGE_03844</name>
</gene>
<reference evidence="3" key="1">
    <citation type="submission" date="2018-10" db="EMBL/GenBank/DDBJ databases">
        <authorList>
            <person name="Peiro R."/>
            <person name="Begona"/>
            <person name="Cbmso G."/>
            <person name="Lopez M."/>
            <person name="Gonzalez S."/>
            <person name="Sacristan E."/>
            <person name="Castillo E."/>
        </authorList>
    </citation>
    <scope>NUCLEOTIDE SEQUENCE [LARGE SCALE GENOMIC DNA]</scope>
</reference>
<dbReference type="InterPro" id="IPR035069">
    <property type="entry name" value="TTHA1013/TTHA0281-like"/>
</dbReference>
<dbReference type="PANTHER" id="PTHR34504">
    <property type="entry name" value="ANTITOXIN HICB"/>
    <property type="match status" value="1"/>
</dbReference>
<evidence type="ECO:0000313" key="3">
    <source>
        <dbReference type="Proteomes" id="UP000289200"/>
    </source>
</evidence>
<dbReference type="InterPro" id="IPR051404">
    <property type="entry name" value="TA_system_antitoxin"/>
</dbReference>
<dbReference type="InterPro" id="IPR031807">
    <property type="entry name" value="HicB-like"/>
</dbReference>
<dbReference type="EMBL" id="UWOC01000175">
    <property type="protein sequence ID" value="VCU10642.1"/>
    <property type="molecule type" value="Genomic_DNA"/>
</dbReference>
<dbReference type="Pfam" id="PF15919">
    <property type="entry name" value="HicB_lk_antitox"/>
    <property type="match status" value="1"/>
</dbReference>